<accession>A0AAD7XPM3</accession>
<dbReference type="PANTHER" id="PTHR12905">
    <property type="entry name" value="METALLOPHOSPHOESTERASE"/>
    <property type="match status" value="1"/>
</dbReference>
<feature type="chain" id="PRO_5042078070" description="Calcineurin-like phosphoesterase domain-containing protein" evidence="1">
    <location>
        <begin position="26"/>
        <end position="750"/>
    </location>
</feature>
<dbReference type="Pfam" id="PF12850">
    <property type="entry name" value="Metallophos_2"/>
    <property type="match status" value="1"/>
</dbReference>
<dbReference type="InterPro" id="IPR029052">
    <property type="entry name" value="Metallo-depent_PP-like"/>
</dbReference>
<evidence type="ECO:0000313" key="3">
    <source>
        <dbReference type="EMBL" id="KAJ8609039.1"/>
    </source>
</evidence>
<comment type="caution">
    <text evidence="3">The sequence shown here is derived from an EMBL/GenBank/DDBJ whole genome shotgun (WGS) entry which is preliminary data.</text>
</comment>
<dbReference type="InterPro" id="IPR024654">
    <property type="entry name" value="Calcineurin-like_PHP_lpxH"/>
</dbReference>
<dbReference type="AlphaFoldDB" id="A0AAD7XPM3"/>
<protein>
    <recommendedName>
        <fullName evidence="2">Calcineurin-like phosphoesterase domain-containing protein</fullName>
    </recommendedName>
</protein>
<dbReference type="InterPro" id="IPR051693">
    <property type="entry name" value="UPF0046_metallophosphoest"/>
</dbReference>
<dbReference type="Proteomes" id="UP001230188">
    <property type="component" value="Unassembled WGS sequence"/>
</dbReference>
<dbReference type="Gene3D" id="3.60.21.10">
    <property type="match status" value="2"/>
</dbReference>
<keyword evidence="1" id="KW-0732">Signal</keyword>
<dbReference type="EMBL" id="JAQMWT010000154">
    <property type="protein sequence ID" value="KAJ8609039.1"/>
    <property type="molecule type" value="Genomic_DNA"/>
</dbReference>
<feature type="domain" description="Calcineurin-like phosphoesterase" evidence="2">
    <location>
        <begin position="333"/>
        <end position="512"/>
    </location>
</feature>
<reference evidence="3" key="1">
    <citation type="submission" date="2023-01" db="EMBL/GenBank/DDBJ databases">
        <title>Metagenome sequencing of chrysophaentin producing Chrysophaeum taylorii.</title>
        <authorList>
            <person name="Davison J."/>
            <person name="Bewley C."/>
        </authorList>
    </citation>
    <scope>NUCLEOTIDE SEQUENCE</scope>
    <source>
        <strain evidence="3">NIES-1699</strain>
    </source>
</reference>
<evidence type="ECO:0000313" key="4">
    <source>
        <dbReference type="Proteomes" id="UP001230188"/>
    </source>
</evidence>
<dbReference type="PANTHER" id="PTHR12905:SF0">
    <property type="entry name" value="CALCINEURIN-LIKE PHOSPHOESTERASE DOMAIN-CONTAINING PROTEIN"/>
    <property type="match status" value="1"/>
</dbReference>
<organism evidence="3 4">
    <name type="scientific">Chrysophaeum taylorii</name>
    <dbReference type="NCBI Taxonomy" id="2483200"/>
    <lineage>
        <taxon>Eukaryota</taxon>
        <taxon>Sar</taxon>
        <taxon>Stramenopiles</taxon>
        <taxon>Ochrophyta</taxon>
        <taxon>Pelagophyceae</taxon>
        <taxon>Pelagomonadales</taxon>
        <taxon>Pelagomonadaceae</taxon>
        <taxon>Chrysophaeum</taxon>
    </lineage>
</organism>
<name>A0AAD7XPM3_9STRA</name>
<dbReference type="SUPFAM" id="SSF56300">
    <property type="entry name" value="Metallo-dependent phosphatases"/>
    <property type="match status" value="1"/>
</dbReference>
<feature type="signal peptide" evidence="1">
    <location>
        <begin position="1"/>
        <end position="25"/>
    </location>
</feature>
<evidence type="ECO:0000256" key="1">
    <source>
        <dbReference type="SAM" id="SignalP"/>
    </source>
</evidence>
<keyword evidence="4" id="KW-1185">Reference proteome</keyword>
<proteinExistence type="predicted"/>
<gene>
    <name evidence="3" type="ORF">CTAYLR_008708</name>
</gene>
<evidence type="ECO:0000259" key="2">
    <source>
        <dbReference type="Pfam" id="PF12850"/>
    </source>
</evidence>
<sequence length="750" mass="81642">MSSSSSSSFSVLVLVWAVVANGLSAAPARSRLELKEHYSRILIDGDNVRGKSGFRATKDSLLGAVSQWASAGLESPATVYYDHGPRADAFERNDVRVVFSGPRLSADDAIARDVRYVLERSTLKRIAVVTSDTNLVTRCKRAARGLGRVDFIKATALAKALDLDVELLLQTVEPSTRGDDLEWLHALAQRAKDTNLFAEPLSPEELVLECEASELAKAIFANGGGAKGKEETWERVLHAGKLFSDLLSNECPDEDFRRHVRKEEERWRRKRERDFVPRWHWARYRISPGEQWPGGWTTNEPGSLTLNLAQHEPNYLPHIVRVNCPEVKNDVIRVVVTSDTHGLEIPEAKGDLVIHAGDFALDSRNKIANAAALEAFNGWLEKFPAGLVVRGNHDPVRAKLAAPYATEPTLYDFVFAKSSMRVLAAPHGSYRHAAALVATVGHVDLVVSHAPPAGVLDATYSGYSAGSKTLRRGLEQAFANRSLPALWICGHIHESAGLRVRDGVLVLNAAAANPGRAVELVRPPARLDLKFVDHKNNPKTKNVDQMAPTEKITQISLEKSPEDRVLLAVDLGATRVGVAAYDHSGALVAYASAADPAAAVASMKLDSRPALVAAEGSRALCERAMNDLAAAGLVAAKTAEVVDAGRWRADLLTRKECRNAPSSKEAAHHIAEQFIFRSRQAFRVPSLDAKLTTDAADAICFGAWAAANLNWTPLAPPSAATTSDPRRLVQRYSNGNIIRPRATRECLPLE</sequence>